<reference evidence="7" key="1">
    <citation type="journal article" date="2020" name="mSystems">
        <title>Genome- and Community-Level Interaction Insights into Carbon Utilization and Element Cycling Functions of Hydrothermarchaeota in Hydrothermal Sediment.</title>
        <authorList>
            <person name="Zhou Z."/>
            <person name="Liu Y."/>
            <person name="Xu W."/>
            <person name="Pan J."/>
            <person name="Luo Z.H."/>
            <person name="Li M."/>
        </authorList>
    </citation>
    <scope>NUCLEOTIDE SEQUENCE [LARGE SCALE GENOMIC DNA]</scope>
    <source>
        <strain evidence="7">SpSt-381</strain>
    </source>
</reference>
<keyword evidence="2" id="KW-0547">Nucleotide-binding</keyword>
<keyword evidence="4" id="KW-0648">Protein biosynthesis</keyword>
<dbReference type="GO" id="GO:0005737">
    <property type="term" value="C:cytoplasm"/>
    <property type="evidence" value="ECO:0007669"/>
    <property type="project" value="InterPro"/>
</dbReference>
<proteinExistence type="inferred from homology"/>
<dbReference type="Gene3D" id="3.30.1360.30">
    <property type="entry name" value="GAD-like domain"/>
    <property type="match status" value="1"/>
</dbReference>
<feature type="domain" description="Aspartyl/Glutamyl-tRNA(Gln) amidotransferase subunit B/E catalytic" evidence="6">
    <location>
        <begin position="14"/>
        <end position="452"/>
    </location>
</feature>
<evidence type="ECO:0000256" key="3">
    <source>
        <dbReference type="ARBA" id="ARBA00022840"/>
    </source>
</evidence>
<dbReference type="GO" id="GO:0070681">
    <property type="term" value="P:glutaminyl-tRNAGln biosynthesis via transamidation"/>
    <property type="evidence" value="ECO:0007669"/>
    <property type="project" value="TreeGrafter"/>
</dbReference>
<feature type="region of interest" description="Disordered" evidence="5">
    <location>
        <begin position="593"/>
        <end position="616"/>
    </location>
</feature>
<dbReference type="GO" id="GO:0005524">
    <property type="term" value="F:ATP binding"/>
    <property type="evidence" value="ECO:0007669"/>
    <property type="project" value="UniProtKB-KW"/>
</dbReference>
<evidence type="ECO:0000259" key="6">
    <source>
        <dbReference type="Pfam" id="PF02934"/>
    </source>
</evidence>
<dbReference type="InterPro" id="IPR017959">
    <property type="entry name" value="Asn/Gln-tRNA_amidoTrfase_suB/E"/>
</dbReference>
<evidence type="ECO:0000313" key="7">
    <source>
        <dbReference type="EMBL" id="HGZ41866.1"/>
    </source>
</evidence>
<keyword evidence="7" id="KW-0808">Transferase</keyword>
<comment type="caution">
    <text evidence="7">The sequence shown here is derived from an EMBL/GenBank/DDBJ whole genome shotgun (WGS) entry which is preliminary data.</text>
</comment>
<dbReference type="PANTHER" id="PTHR11659:SF2">
    <property type="entry name" value="GLUTAMYL-TRNA(GLN) AMIDOTRANSFERASE SUBUNIT E"/>
    <property type="match status" value="1"/>
</dbReference>
<dbReference type="SUPFAM" id="SSF55931">
    <property type="entry name" value="Glutamine synthetase/guanido kinase"/>
    <property type="match status" value="1"/>
</dbReference>
<dbReference type="GO" id="GO:0004812">
    <property type="term" value="F:aminoacyl-tRNA ligase activity"/>
    <property type="evidence" value="ECO:0007669"/>
    <property type="project" value="InterPro"/>
</dbReference>
<dbReference type="EMBL" id="DSQF01000002">
    <property type="protein sequence ID" value="HGZ41866.1"/>
    <property type="molecule type" value="Genomic_DNA"/>
</dbReference>
<evidence type="ECO:0000256" key="4">
    <source>
        <dbReference type="ARBA" id="ARBA00022917"/>
    </source>
</evidence>
<dbReference type="GO" id="GO:0006412">
    <property type="term" value="P:translation"/>
    <property type="evidence" value="ECO:0007669"/>
    <property type="project" value="UniProtKB-KW"/>
</dbReference>
<dbReference type="InterPro" id="IPR006075">
    <property type="entry name" value="Asn/Gln-tRNA_Trfase_suB/E_cat"/>
</dbReference>
<gene>
    <name evidence="7" type="primary">gatE</name>
    <name evidence="7" type="ORF">ENR23_00285</name>
</gene>
<dbReference type="InterPro" id="IPR004414">
    <property type="entry name" value="GatE"/>
</dbReference>
<sequence>MIQPLDYESVGFISGLEVHQQLDTREKLFCRCPAGRYTTTHDGEVLRHMRPTLSELGEYDGTALMEFKTKKEIVYLLNRENVCTYEMDDTPPFLVNQEAIDIAIELCLMMHMDVIDEVHIARKQYLDGSIPTGFQRTAIVGVNGWLPFRGRRLTVTHVSVEEDSSREVRNKGHRIVFRTDRLGMPLSETVTAAELRTPDEVRDAILLCGLVARSTRRVRTGIGAAREDVNVSVRGGDRVEIKGVPRAVHAVKLTHHEAVRQLNLLAIRDELRRRGMTTPDDVRASAHDVSDLASGLEWGFARRALEAGGRVFAVRIAGVRGVAQHPGQPDLTFLDELSGRIRVIACLDEPPNVLSALALPDFADRPRFLDRLRRRVAPDERDDVFLVSGPEEDCRTAAEEIRLRFVDAVHGVPRETRKALPGGLTTFERILPGPDRMYPDTDSPPTRVTPERVAGLRARLRPRPWERLERYGAWGVPEETSRFLIRRGGAEILDEVVARTGVDARTAAVMLGQRARALRRAGVPVERLGAAEWTQIFDLHTDGRLPRELIGAVAAAMAREPGLTAERAAAAAGIGPLPRDRWIATVEDLVAPGAGPGSRAPAPRRAGSAARRRDPGRAGRYLTGVAVRALRGRAPAREVAAAVRARLAGAPAAAAVPGDAR</sequence>
<accession>A0A832HZI8</accession>
<dbReference type="GO" id="GO:0050567">
    <property type="term" value="F:glutaminyl-tRNA synthase (glutamine-hydrolyzing) activity"/>
    <property type="evidence" value="ECO:0007669"/>
    <property type="project" value="TreeGrafter"/>
</dbReference>
<evidence type="ECO:0000256" key="1">
    <source>
        <dbReference type="ARBA" id="ARBA00022598"/>
    </source>
</evidence>
<dbReference type="Pfam" id="PF02934">
    <property type="entry name" value="GatB_N"/>
    <property type="match status" value="1"/>
</dbReference>
<dbReference type="SUPFAM" id="SSF55261">
    <property type="entry name" value="GAD domain-like"/>
    <property type="match status" value="1"/>
</dbReference>
<dbReference type="InterPro" id="IPR004115">
    <property type="entry name" value="GAD-like_sf"/>
</dbReference>
<dbReference type="HAMAP" id="MF_00588">
    <property type="entry name" value="GatE"/>
    <property type="match status" value="1"/>
</dbReference>
<keyword evidence="3" id="KW-0067">ATP-binding</keyword>
<dbReference type="GO" id="GO:0016740">
    <property type="term" value="F:transferase activity"/>
    <property type="evidence" value="ECO:0007669"/>
    <property type="project" value="UniProtKB-KW"/>
</dbReference>
<dbReference type="NCBIfam" id="TIGR00134">
    <property type="entry name" value="gatE_arch"/>
    <property type="match status" value="1"/>
</dbReference>
<evidence type="ECO:0000256" key="5">
    <source>
        <dbReference type="SAM" id="MobiDB-lite"/>
    </source>
</evidence>
<organism evidence="7">
    <name type="scientific">Eiseniibacteriota bacterium</name>
    <dbReference type="NCBI Taxonomy" id="2212470"/>
    <lineage>
        <taxon>Bacteria</taxon>
        <taxon>Candidatus Eiseniibacteriota</taxon>
    </lineage>
</organism>
<keyword evidence="1" id="KW-0436">Ligase</keyword>
<protein>
    <submittedName>
        <fullName evidence="7">Glu-tRNA(Gln) amidotransferase subunit GatE</fullName>
    </submittedName>
</protein>
<name>A0A832HZI8_UNCEI</name>
<dbReference type="InterPro" id="IPR014746">
    <property type="entry name" value="Gln_synth/guanido_kin_cat_dom"/>
</dbReference>
<dbReference type="AlphaFoldDB" id="A0A832HZI8"/>
<evidence type="ECO:0000256" key="2">
    <source>
        <dbReference type="ARBA" id="ARBA00022741"/>
    </source>
</evidence>
<dbReference type="PANTHER" id="PTHR11659">
    <property type="entry name" value="GLUTAMYL-TRNA GLN AMIDOTRANSFERASE SUBUNIT B MITOCHONDRIAL AND PROKARYOTIC PET112-RELATED"/>
    <property type="match status" value="1"/>
</dbReference>
<feature type="compositionally biased region" description="Low complexity" evidence="5">
    <location>
        <begin position="593"/>
        <end position="609"/>
    </location>
</feature>